<feature type="transmembrane region" description="Helical" evidence="6">
    <location>
        <begin position="376"/>
        <end position="397"/>
    </location>
</feature>
<sequence length="546" mass="60199">MGKIAPEGFEDGKDPGMERRRSTSSSRSDSSGQSARGDEKNPIWKDAGNVTLLIILYLLQGVPLGLSFGAIPFLLKSKLSYGDIALFSLSSYPYSLKLLWSPIVDSIYFKSIGRRKSWIVPIQAITGVALVILGARIEGVLAQDKLPVMTLAIAFTALVFLCATQDIAVDGWALTLLRDENKHFASTAQTIGLNTGYFLSFTVFLALNSSEFCNKYLRSTPQELGVLALGSYLKFWGVMFLLCNAWLIFVKSEKPDQTETIEDIKTVYHTIWKVCRMPHMKKLIGVLMVAKIGFIANEAVTPLKLLDKGLKKEDMALSVLIDFPFQILFGYYAAKWSSGKEPLRPWLYAFYGRLLFALLGMLLVNYFPEDGATGGYFFLVMAATVLNSFMSTVQFVGMGSFFTKISDPLIGGTYMTLLNTLSNLGGTWPRFFVLEAVDHFTVSHCESATHPKDTAWGLLVACSTDAEKAACKDIGGKCIIDTDGYYVVGAACVVVGLATLLLFVRPLVARLHGVPDLAWRLGKEKTDSPSASRIDEREKLLSNEDR</sequence>
<accession>A0A507EBK1</accession>
<dbReference type="InterPro" id="IPR036259">
    <property type="entry name" value="MFS_trans_sf"/>
</dbReference>
<evidence type="ECO:0000256" key="6">
    <source>
        <dbReference type="SAM" id="Phobius"/>
    </source>
</evidence>
<feature type="transmembrane region" description="Helical" evidence="6">
    <location>
        <begin position="227"/>
        <end position="249"/>
    </location>
</feature>
<dbReference type="PANTHER" id="PTHR12778:SF9">
    <property type="entry name" value="ACETYL-COENZYME A TRANSPORTER 1"/>
    <property type="match status" value="1"/>
</dbReference>
<name>A0A507EBK1_9FUNG</name>
<evidence type="ECO:0000313" key="7">
    <source>
        <dbReference type="EMBL" id="TPX60695.1"/>
    </source>
</evidence>
<dbReference type="GO" id="GO:0008521">
    <property type="term" value="F:acetyl-CoA transmembrane transporter activity"/>
    <property type="evidence" value="ECO:0007669"/>
    <property type="project" value="InterPro"/>
</dbReference>
<dbReference type="Proteomes" id="UP000318582">
    <property type="component" value="Unassembled WGS sequence"/>
</dbReference>
<evidence type="ECO:0000256" key="3">
    <source>
        <dbReference type="ARBA" id="ARBA00022989"/>
    </source>
</evidence>
<protein>
    <submittedName>
        <fullName evidence="7">Uncharacterized protein</fullName>
    </submittedName>
</protein>
<feature type="region of interest" description="Disordered" evidence="5">
    <location>
        <begin position="524"/>
        <end position="546"/>
    </location>
</feature>
<feature type="transmembrane region" description="Helical" evidence="6">
    <location>
        <begin position="190"/>
        <end position="207"/>
    </location>
</feature>
<evidence type="ECO:0000256" key="5">
    <source>
        <dbReference type="SAM" id="MobiDB-lite"/>
    </source>
</evidence>
<gene>
    <name evidence="7" type="ORF">PhCBS80983_g01610</name>
</gene>
<feature type="region of interest" description="Disordered" evidence="5">
    <location>
        <begin position="1"/>
        <end position="40"/>
    </location>
</feature>
<evidence type="ECO:0000313" key="8">
    <source>
        <dbReference type="Proteomes" id="UP000318582"/>
    </source>
</evidence>
<dbReference type="InterPro" id="IPR004752">
    <property type="entry name" value="AmpG_permease/AT-1"/>
</dbReference>
<dbReference type="STRING" id="109895.A0A507EBK1"/>
<reference evidence="7 8" key="1">
    <citation type="journal article" date="2019" name="Sci. Rep.">
        <title>Comparative genomics of chytrid fungi reveal insights into the obligate biotrophic and pathogenic lifestyle of Synchytrium endobioticum.</title>
        <authorList>
            <person name="van de Vossenberg B.T.L.H."/>
            <person name="Warris S."/>
            <person name="Nguyen H.D.T."/>
            <person name="van Gent-Pelzer M.P.E."/>
            <person name="Joly D.L."/>
            <person name="van de Geest H.C."/>
            <person name="Bonants P.J.M."/>
            <person name="Smith D.S."/>
            <person name="Levesque C.A."/>
            <person name="van der Lee T.A.J."/>
        </authorList>
    </citation>
    <scope>NUCLEOTIDE SEQUENCE [LARGE SCALE GENOMIC DNA]</scope>
    <source>
        <strain evidence="7 8">CBS 809.83</strain>
    </source>
</reference>
<feature type="compositionally biased region" description="Low complexity" evidence="5">
    <location>
        <begin position="23"/>
        <end position="35"/>
    </location>
</feature>
<feature type="transmembrane region" description="Helical" evidence="6">
    <location>
        <begin position="50"/>
        <end position="75"/>
    </location>
</feature>
<dbReference type="EMBL" id="QEAQ01000013">
    <property type="protein sequence ID" value="TPX60695.1"/>
    <property type="molecule type" value="Genomic_DNA"/>
</dbReference>
<evidence type="ECO:0000256" key="1">
    <source>
        <dbReference type="ARBA" id="ARBA00004141"/>
    </source>
</evidence>
<feature type="transmembrane region" description="Helical" evidence="6">
    <location>
        <begin position="118"/>
        <end position="137"/>
    </location>
</feature>
<dbReference type="InterPro" id="IPR024371">
    <property type="entry name" value="AcetylCoA_trans_1-like"/>
</dbReference>
<dbReference type="GO" id="GO:0035348">
    <property type="term" value="P:acetyl-CoA transmembrane transport"/>
    <property type="evidence" value="ECO:0007669"/>
    <property type="project" value="InterPro"/>
</dbReference>
<dbReference type="PANTHER" id="PTHR12778">
    <property type="entry name" value="SOLUTE CARRIER FAMILY 33 ACETYL-COA TRANSPORTER -RELATED"/>
    <property type="match status" value="1"/>
</dbReference>
<proteinExistence type="predicted"/>
<dbReference type="GO" id="GO:0016020">
    <property type="term" value="C:membrane"/>
    <property type="evidence" value="ECO:0007669"/>
    <property type="project" value="UniProtKB-SubCell"/>
</dbReference>
<feature type="transmembrane region" description="Helical" evidence="6">
    <location>
        <begin position="315"/>
        <end position="334"/>
    </location>
</feature>
<keyword evidence="4 6" id="KW-0472">Membrane</keyword>
<dbReference type="AlphaFoldDB" id="A0A507EBK1"/>
<dbReference type="Pfam" id="PF13000">
    <property type="entry name" value="Acatn"/>
    <property type="match status" value="3"/>
</dbReference>
<feature type="transmembrane region" description="Helical" evidence="6">
    <location>
        <begin position="346"/>
        <end position="364"/>
    </location>
</feature>
<dbReference type="Gene3D" id="1.20.1250.20">
    <property type="entry name" value="MFS general substrate transporter like domains"/>
    <property type="match status" value="1"/>
</dbReference>
<evidence type="ECO:0000256" key="2">
    <source>
        <dbReference type="ARBA" id="ARBA00022692"/>
    </source>
</evidence>
<feature type="transmembrane region" description="Helical" evidence="6">
    <location>
        <begin position="485"/>
        <end position="504"/>
    </location>
</feature>
<comment type="subcellular location">
    <subcellularLocation>
        <location evidence="1">Membrane</location>
        <topology evidence="1">Multi-pass membrane protein</topology>
    </subcellularLocation>
</comment>
<dbReference type="SUPFAM" id="SSF103473">
    <property type="entry name" value="MFS general substrate transporter"/>
    <property type="match status" value="1"/>
</dbReference>
<keyword evidence="8" id="KW-1185">Reference proteome</keyword>
<feature type="compositionally biased region" description="Basic and acidic residues" evidence="5">
    <location>
        <begin position="10"/>
        <end position="21"/>
    </location>
</feature>
<comment type="caution">
    <text evidence="7">The sequence shown here is derived from an EMBL/GenBank/DDBJ whole genome shotgun (WGS) entry which is preliminary data.</text>
</comment>
<feature type="transmembrane region" description="Helical" evidence="6">
    <location>
        <begin position="283"/>
        <end position="303"/>
    </location>
</feature>
<keyword evidence="3 6" id="KW-1133">Transmembrane helix</keyword>
<feature type="transmembrane region" description="Helical" evidence="6">
    <location>
        <begin position="149"/>
        <end position="169"/>
    </location>
</feature>
<organism evidence="7 8">
    <name type="scientific">Powellomyces hirtus</name>
    <dbReference type="NCBI Taxonomy" id="109895"/>
    <lineage>
        <taxon>Eukaryota</taxon>
        <taxon>Fungi</taxon>
        <taxon>Fungi incertae sedis</taxon>
        <taxon>Chytridiomycota</taxon>
        <taxon>Chytridiomycota incertae sedis</taxon>
        <taxon>Chytridiomycetes</taxon>
        <taxon>Spizellomycetales</taxon>
        <taxon>Powellomycetaceae</taxon>
        <taxon>Powellomyces</taxon>
    </lineage>
</organism>
<keyword evidence="2 6" id="KW-0812">Transmembrane</keyword>
<evidence type="ECO:0000256" key="4">
    <source>
        <dbReference type="ARBA" id="ARBA00023136"/>
    </source>
</evidence>
<dbReference type="FunFam" id="1.20.1250.20:FF:000289">
    <property type="entry name" value="Acetyl-coenzyme A transporter 1"/>
    <property type="match status" value="1"/>
</dbReference>